<proteinExistence type="predicted"/>
<dbReference type="OrthoDB" id="10417329at2759"/>
<evidence type="ECO:0000313" key="1">
    <source>
        <dbReference type="EMBL" id="URE00643.1"/>
    </source>
</evidence>
<organism evidence="1 2">
    <name type="scientific">Musa troglodytarum</name>
    <name type="common">fe'i banana</name>
    <dbReference type="NCBI Taxonomy" id="320322"/>
    <lineage>
        <taxon>Eukaryota</taxon>
        <taxon>Viridiplantae</taxon>
        <taxon>Streptophyta</taxon>
        <taxon>Embryophyta</taxon>
        <taxon>Tracheophyta</taxon>
        <taxon>Spermatophyta</taxon>
        <taxon>Magnoliopsida</taxon>
        <taxon>Liliopsida</taxon>
        <taxon>Zingiberales</taxon>
        <taxon>Musaceae</taxon>
        <taxon>Musa</taxon>
    </lineage>
</organism>
<reference evidence="1" key="1">
    <citation type="submission" date="2022-05" db="EMBL/GenBank/DDBJ databases">
        <title>The Musa troglodytarum L. genome provides insights into the mechanism of non-climacteric behaviour and enrichment of carotenoids.</title>
        <authorList>
            <person name="Wang J."/>
        </authorList>
    </citation>
    <scope>NUCLEOTIDE SEQUENCE</scope>
    <source>
        <tissue evidence="1">Leaf</tissue>
    </source>
</reference>
<name>A0A9E7FT07_9LILI</name>
<evidence type="ECO:0000313" key="2">
    <source>
        <dbReference type="Proteomes" id="UP001055439"/>
    </source>
</evidence>
<keyword evidence="2" id="KW-1185">Reference proteome</keyword>
<dbReference type="AlphaFoldDB" id="A0A9E7FT07"/>
<gene>
    <name evidence="1" type="ORF">MUK42_33718</name>
</gene>
<accession>A0A9E7FT07</accession>
<sequence>MVRIRSNSLATAGEQVEDTIDVKGCCIPLRWGKNESSLRPIILIFWFPADPGPKVS</sequence>
<protein>
    <submittedName>
        <fullName evidence="1">Uncharacterized protein</fullName>
    </submittedName>
</protein>
<dbReference type="Proteomes" id="UP001055439">
    <property type="component" value="Chromosome 5"/>
</dbReference>
<dbReference type="EMBL" id="CP097507">
    <property type="protein sequence ID" value="URE00643.1"/>
    <property type="molecule type" value="Genomic_DNA"/>
</dbReference>